<proteinExistence type="predicted"/>
<comment type="subcellular location">
    <subcellularLocation>
        <location evidence="1">Membrane</location>
        <topology evidence="1">Multi-pass membrane protein</topology>
    </subcellularLocation>
</comment>
<evidence type="ECO:0000256" key="1">
    <source>
        <dbReference type="ARBA" id="ARBA00004141"/>
    </source>
</evidence>
<feature type="transmembrane region" description="Helical" evidence="5">
    <location>
        <begin position="113"/>
        <end position="132"/>
    </location>
</feature>
<protein>
    <submittedName>
        <fullName evidence="6">Uncharacterized protein</fullName>
    </submittedName>
</protein>
<dbReference type="Gene3D" id="1.20.1250.20">
    <property type="entry name" value="MFS general substrate transporter like domains"/>
    <property type="match status" value="1"/>
</dbReference>
<dbReference type="EMBL" id="VEPZ02000032">
    <property type="protein sequence ID" value="KAE8735426.1"/>
    <property type="molecule type" value="Genomic_DNA"/>
</dbReference>
<dbReference type="PANTHER" id="PTHR43184:SF12">
    <property type="entry name" value="SUGAR PHOSPHATE EXCHANGER 3"/>
    <property type="match status" value="1"/>
</dbReference>
<evidence type="ECO:0000313" key="7">
    <source>
        <dbReference type="Proteomes" id="UP000436088"/>
    </source>
</evidence>
<organism evidence="6 7">
    <name type="scientific">Hibiscus syriacus</name>
    <name type="common">Rose of Sharon</name>
    <dbReference type="NCBI Taxonomy" id="106335"/>
    <lineage>
        <taxon>Eukaryota</taxon>
        <taxon>Viridiplantae</taxon>
        <taxon>Streptophyta</taxon>
        <taxon>Embryophyta</taxon>
        <taxon>Tracheophyta</taxon>
        <taxon>Spermatophyta</taxon>
        <taxon>Magnoliopsida</taxon>
        <taxon>eudicotyledons</taxon>
        <taxon>Gunneridae</taxon>
        <taxon>Pentapetalae</taxon>
        <taxon>rosids</taxon>
        <taxon>malvids</taxon>
        <taxon>Malvales</taxon>
        <taxon>Malvaceae</taxon>
        <taxon>Malvoideae</taxon>
        <taxon>Hibiscus</taxon>
    </lineage>
</organism>
<keyword evidence="7" id="KW-1185">Reference proteome</keyword>
<accession>A0A6A3D1T7</accession>
<keyword evidence="3 5" id="KW-1133">Transmembrane helix</keyword>
<keyword evidence="2 5" id="KW-0812">Transmembrane</keyword>
<dbReference type="GO" id="GO:0005789">
    <property type="term" value="C:endoplasmic reticulum membrane"/>
    <property type="evidence" value="ECO:0007669"/>
    <property type="project" value="TreeGrafter"/>
</dbReference>
<evidence type="ECO:0000256" key="5">
    <source>
        <dbReference type="SAM" id="Phobius"/>
    </source>
</evidence>
<dbReference type="AlphaFoldDB" id="A0A6A3D1T7"/>
<dbReference type="InterPro" id="IPR036259">
    <property type="entry name" value="MFS_trans_sf"/>
</dbReference>
<name>A0A6A3D1T7_HIBSY</name>
<reference evidence="6" key="1">
    <citation type="submission" date="2019-09" db="EMBL/GenBank/DDBJ databases">
        <title>Draft genome information of white flower Hibiscus syriacus.</title>
        <authorList>
            <person name="Kim Y.-M."/>
        </authorList>
    </citation>
    <scope>NUCLEOTIDE SEQUENCE [LARGE SCALE GENOMIC DNA]</scope>
    <source>
        <strain evidence="6">YM2019G1</strain>
    </source>
</reference>
<dbReference type="SUPFAM" id="SSF103473">
    <property type="entry name" value="MFS general substrate transporter"/>
    <property type="match status" value="1"/>
</dbReference>
<feature type="transmembrane region" description="Helical" evidence="5">
    <location>
        <begin position="86"/>
        <end position="107"/>
    </location>
</feature>
<dbReference type="Proteomes" id="UP000436088">
    <property type="component" value="Unassembled WGS sequence"/>
</dbReference>
<gene>
    <name evidence="6" type="ORF">F3Y22_tig00000340pilonHSYRG00370</name>
</gene>
<comment type="caution">
    <text evidence="6">The sequence shown here is derived from an EMBL/GenBank/DDBJ whole genome shotgun (WGS) entry which is preliminary data.</text>
</comment>
<keyword evidence="4 5" id="KW-0472">Membrane</keyword>
<evidence type="ECO:0000256" key="4">
    <source>
        <dbReference type="ARBA" id="ARBA00023136"/>
    </source>
</evidence>
<evidence type="ECO:0000256" key="2">
    <source>
        <dbReference type="ARBA" id="ARBA00022692"/>
    </source>
</evidence>
<evidence type="ECO:0000256" key="3">
    <source>
        <dbReference type="ARBA" id="ARBA00022989"/>
    </source>
</evidence>
<dbReference type="PANTHER" id="PTHR43184">
    <property type="entry name" value="MAJOR FACILITATOR SUPERFAMILY TRANSPORTER 16, ISOFORM B"/>
    <property type="match status" value="1"/>
</dbReference>
<sequence>MQSKTPSLAPGFTLFPNLKPPQNPLLPPNLRLDSHLLSLRLVPRFSETPQHCEKRLGTLGSIKFYLNRHRMGTVQRSGRNPSARGLLTIVFGFGYWFDVHLLGYFIGVQVFCGVFQSIGWPCVVAVVGNWFGKRREG</sequence>
<evidence type="ECO:0000313" key="6">
    <source>
        <dbReference type="EMBL" id="KAE8735426.1"/>
    </source>
</evidence>